<keyword evidence="8" id="KW-0472">Membrane</keyword>
<evidence type="ECO:0000256" key="4">
    <source>
        <dbReference type="ARBA" id="ARBA00037874"/>
    </source>
</evidence>
<sequence>MWSYIIYTSSAILATIFTGSILLFYTSPKHIMFLLLKLQTKRCGMSVKFVGDENYMYCYGERGSKNPKKTSILMIHGFSASKDMFLGLYKRLPSDVHLISMDLPGHGSSFTPKPDDEIGLKYMVHHIHRFVKLVGLYESPFHLIGTSLGGAIVGHFTMEYPELVDRLSLICPAMKTPEESIFSKTANEALLKGIENVEYKDLILLPVTPSEGQKMFDCVVYHKQLINKQVLQGLMDLRKPKNEFFLSLFKALAKEDCTSLLEDKASEIKCPTQIIWGKHDEVIDVSGAEVLHKKLANCKHIDIIERAGHSILLDRPGALTKSLLVFRGEYS</sequence>
<dbReference type="KEGG" id="lgi:LOTGIDRAFT_231126"/>
<organism evidence="10 11">
    <name type="scientific">Lottia gigantea</name>
    <name type="common">Giant owl limpet</name>
    <dbReference type="NCBI Taxonomy" id="225164"/>
    <lineage>
        <taxon>Eukaryota</taxon>
        <taxon>Metazoa</taxon>
        <taxon>Spiralia</taxon>
        <taxon>Lophotrochozoa</taxon>
        <taxon>Mollusca</taxon>
        <taxon>Gastropoda</taxon>
        <taxon>Patellogastropoda</taxon>
        <taxon>Lottioidea</taxon>
        <taxon>Lottiidae</taxon>
        <taxon>Lottia</taxon>
    </lineage>
</organism>
<keyword evidence="8" id="KW-1133">Transmembrane helix</keyword>
<dbReference type="Proteomes" id="UP000030746">
    <property type="component" value="Unassembled WGS sequence"/>
</dbReference>
<feature type="transmembrane region" description="Helical" evidence="8">
    <location>
        <begin position="6"/>
        <end position="25"/>
    </location>
</feature>
<protein>
    <recommendedName>
        <fullName evidence="2">acylglycerol lipase</fullName>
        <ecNumber evidence="2">3.1.1.23</ecNumber>
    </recommendedName>
</protein>
<dbReference type="AlphaFoldDB" id="V4A6I9"/>
<comment type="subcellular location">
    <subcellularLocation>
        <location evidence="3">Late endosome membrane</location>
        <topology evidence="3">Single-pass type II membrane protein</topology>
    </subcellularLocation>
    <subcellularLocation>
        <location evidence="4">Lysosome membrane</location>
        <topology evidence="4">Single-pass type II membrane protein</topology>
    </subcellularLocation>
    <subcellularLocation>
        <location evidence="5">Mitochondrion membrane</location>
        <topology evidence="5">Single-pass type II membrane protein</topology>
    </subcellularLocation>
</comment>
<evidence type="ECO:0000256" key="2">
    <source>
        <dbReference type="ARBA" id="ARBA00013254"/>
    </source>
</evidence>
<dbReference type="GO" id="GO:0031902">
    <property type="term" value="C:late endosome membrane"/>
    <property type="evidence" value="ECO:0007669"/>
    <property type="project" value="UniProtKB-SubCell"/>
</dbReference>
<dbReference type="Gene3D" id="3.40.50.1820">
    <property type="entry name" value="alpha/beta hydrolase"/>
    <property type="match status" value="1"/>
</dbReference>
<dbReference type="GeneID" id="20248485"/>
<dbReference type="RefSeq" id="XP_009050027.1">
    <property type="nucleotide sequence ID" value="XM_009051779.1"/>
</dbReference>
<dbReference type="InterPro" id="IPR050266">
    <property type="entry name" value="AB_hydrolase_sf"/>
</dbReference>
<comment type="catalytic activity">
    <reaction evidence="6">
        <text>1-dodecanoylglycerol + H2O = dodecanoate + glycerol + H(+)</text>
        <dbReference type="Rhea" id="RHEA:44316"/>
        <dbReference type="ChEBI" id="CHEBI:15377"/>
        <dbReference type="ChEBI" id="CHEBI:15378"/>
        <dbReference type="ChEBI" id="CHEBI:17754"/>
        <dbReference type="ChEBI" id="CHEBI:18262"/>
        <dbReference type="ChEBI" id="CHEBI:75539"/>
    </reaction>
</comment>
<evidence type="ECO:0000256" key="3">
    <source>
        <dbReference type="ARBA" id="ARBA00037797"/>
    </source>
</evidence>
<dbReference type="GO" id="GO:0046464">
    <property type="term" value="P:acylglycerol catabolic process"/>
    <property type="evidence" value="ECO:0007669"/>
    <property type="project" value="TreeGrafter"/>
</dbReference>
<reference evidence="10 11" key="1">
    <citation type="journal article" date="2013" name="Nature">
        <title>Insights into bilaterian evolution from three spiralian genomes.</title>
        <authorList>
            <person name="Simakov O."/>
            <person name="Marletaz F."/>
            <person name="Cho S.J."/>
            <person name="Edsinger-Gonzales E."/>
            <person name="Havlak P."/>
            <person name="Hellsten U."/>
            <person name="Kuo D.H."/>
            <person name="Larsson T."/>
            <person name="Lv J."/>
            <person name="Arendt D."/>
            <person name="Savage R."/>
            <person name="Osoegawa K."/>
            <person name="de Jong P."/>
            <person name="Grimwood J."/>
            <person name="Chapman J.A."/>
            <person name="Shapiro H."/>
            <person name="Aerts A."/>
            <person name="Otillar R.P."/>
            <person name="Terry A.Y."/>
            <person name="Boore J.L."/>
            <person name="Grigoriev I.V."/>
            <person name="Lindberg D.R."/>
            <person name="Seaver E.C."/>
            <person name="Weisblat D.A."/>
            <person name="Putnam N.H."/>
            <person name="Rokhsar D.S."/>
        </authorList>
    </citation>
    <scope>NUCLEOTIDE SEQUENCE [LARGE SCALE GENOMIC DNA]</scope>
</reference>
<dbReference type="SUPFAM" id="SSF53474">
    <property type="entry name" value="alpha/beta-Hydrolases"/>
    <property type="match status" value="1"/>
</dbReference>
<dbReference type="HOGENOM" id="CLU_020336_13_9_1"/>
<feature type="domain" description="AB hydrolase-1" evidence="9">
    <location>
        <begin position="72"/>
        <end position="316"/>
    </location>
</feature>
<keyword evidence="11" id="KW-1185">Reference proteome</keyword>
<evidence type="ECO:0000313" key="10">
    <source>
        <dbReference type="EMBL" id="ESO99543.1"/>
    </source>
</evidence>
<dbReference type="InterPro" id="IPR000073">
    <property type="entry name" value="AB_hydrolase_1"/>
</dbReference>
<evidence type="ECO:0000256" key="7">
    <source>
        <dbReference type="ARBA" id="ARBA00049568"/>
    </source>
</evidence>
<dbReference type="GO" id="GO:0005765">
    <property type="term" value="C:lysosomal membrane"/>
    <property type="evidence" value="ECO:0007669"/>
    <property type="project" value="UniProtKB-SubCell"/>
</dbReference>
<dbReference type="EMBL" id="KB201037">
    <property type="protein sequence ID" value="ESO99543.1"/>
    <property type="molecule type" value="Genomic_DNA"/>
</dbReference>
<accession>V4A6I9</accession>
<dbReference type="GO" id="GO:0047372">
    <property type="term" value="F:monoacylglycerol lipase activity"/>
    <property type="evidence" value="ECO:0007669"/>
    <property type="project" value="UniProtKB-EC"/>
</dbReference>
<evidence type="ECO:0000256" key="8">
    <source>
        <dbReference type="SAM" id="Phobius"/>
    </source>
</evidence>
<name>V4A6I9_LOTGI</name>
<keyword evidence="8" id="KW-0812">Transmembrane</keyword>
<evidence type="ECO:0000256" key="1">
    <source>
        <dbReference type="ARBA" id="ARBA00001613"/>
    </source>
</evidence>
<dbReference type="CTD" id="20248485"/>
<dbReference type="OrthoDB" id="6431331at2759"/>
<evidence type="ECO:0000256" key="5">
    <source>
        <dbReference type="ARBA" id="ARBA00046308"/>
    </source>
</evidence>
<dbReference type="PRINTS" id="PR00111">
    <property type="entry name" value="ABHYDROLASE"/>
</dbReference>
<proteinExistence type="predicted"/>
<gene>
    <name evidence="10" type="ORF">LOTGIDRAFT_231126</name>
</gene>
<dbReference type="GO" id="GO:0031966">
    <property type="term" value="C:mitochondrial membrane"/>
    <property type="evidence" value="ECO:0007669"/>
    <property type="project" value="UniProtKB-SubCell"/>
</dbReference>
<dbReference type="PANTHER" id="PTHR43798:SF5">
    <property type="entry name" value="MONOACYLGLYCEROL LIPASE ABHD6"/>
    <property type="match status" value="1"/>
</dbReference>
<evidence type="ECO:0000259" key="9">
    <source>
        <dbReference type="Pfam" id="PF00561"/>
    </source>
</evidence>
<dbReference type="InterPro" id="IPR029058">
    <property type="entry name" value="AB_hydrolase_fold"/>
</dbReference>
<evidence type="ECO:0000256" key="6">
    <source>
        <dbReference type="ARBA" id="ARBA00047662"/>
    </source>
</evidence>
<dbReference type="OMA" id="ICCSGIC"/>
<dbReference type="PANTHER" id="PTHR43798">
    <property type="entry name" value="MONOACYLGLYCEROL LIPASE"/>
    <property type="match status" value="1"/>
</dbReference>
<dbReference type="STRING" id="225164.V4A6I9"/>
<dbReference type="EC" id="3.1.1.23" evidence="2"/>
<comment type="function">
    <text evidence="7">Lipase that preferentially hydrolysis medium-chain saturated monoacylglycerols including 2-arachidonoylglycerol. Through 2-arachidonoylglycerol degradation may regulate endocannabinoid signaling pathways. Also has a lysophosphatidyl lipase activity with a preference for lysophosphatidylglycerol among other lysophospholipids. Also able to degrade bis(monoacylglycero)phosphate (BMP) and constitutes the major enzyme for BMP catabolism. BMP, also known as lysobisphosphatidic acid, is enriched in late endosomes and lysosomes and plays a key role in the formation of intraluminal vesicles and in lipid sorting.</text>
</comment>
<comment type="catalytic activity">
    <reaction evidence="1">
        <text>Hydrolyzes glycerol monoesters of long-chain fatty acids.</text>
        <dbReference type="EC" id="3.1.1.23"/>
    </reaction>
</comment>
<dbReference type="Pfam" id="PF00561">
    <property type="entry name" value="Abhydrolase_1"/>
    <property type="match status" value="1"/>
</dbReference>
<evidence type="ECO:0000313" key="11">
    <source>
        <dbReference type="Proteomes" id="UP000030746"/>
    </source>
</evidence>